<reference evidence="6" key="1">
    <citation type="journal article" date="2019" name="Int. J. Syst. Evol. Microbiol.">
        <title>The Global Catalogue of Microorganisms (GCM) 10K type strain sequencing project: providing services to taxonomists for standard genome sequencing and annotation.</title>
        <authorList>
            <consortium name="The Broad Institute Genomics Platform"/>
            <consortium name="The Broad Institute Genome Sequencing Center for Infectious Disease"/>
            <person name="Wu L."/>
            <person name="Ma J."/>
        </authorList>
    </citation>
    <scope>NUCLEOTIDE SEQUENCE [LARGE SCALE GENOMIC DNA]</scope>
    <source>
        <strain evidence="6">CECT 8010</strain>
    </source>
</reference>
<dbReference type="InterPro" id="IPR050179">
    <property type="entry name" value="Trans_hexapeptide_repeat"/>
</dbReference>
<dbReference type="InterPro" id="IPR018357">
    <property type="entry name" value="Hexapep_transf_CS"/>
</dbReference>
<sequence length="220" mass="24777">MPYITQFPEITSDTKPHQLSEEPYIHPTCVIKNSTLGTYTSLAAHTTLVESSFGDYSYTAGNVQIIYSEIGKYCSIANSVRINPGNHPQWRVTQHHMTYRRIEFGLGEEDDHAFFDWRRAHKCVIGHDAWLGHGVIVMPGVHIGIGAIIGSGAVVTKNIGPYEIAVGVPAKVIKKRFSDPIIEQLLSSEWWLWDRQALEQNFEDLLDINQFIAKHTSSND</sequence>
<comment type="caution">
    <text evidence="5">The sequence shown here is derived from an EMBL/GenBank/DDBJ whole genome shotgun (WGS) entry which is preliminary data.</text>
</comment>
<dbReference type="SUPFAM" id="SSF51161">
    <property type="entry name" value="Trimeric LpxA-like enzymes"/>
    <property type="match status" value="1"/>
</dbReference>
<dbReference type="InterPro" id="IPR011004">
    <property type="entry name" value="Trimer_LpxA-like_sf"/>
</dbReference>
<dbReference type="InterPro" id="IPR017694">
    <property type="entry name" value="Phosphonate_tfrase_rpt"/>
</dbReference>
<keyword evidence="6" id="KW-1185">Reference proteome</keyword>
<evidence type="ECO:0000256" key="1">
    <source>
        <dbReference type="ARBA" id="ARBA00007274"/>
    </source>
</evidence>
<gene>
    <name evidence="5" type="ORF">ACFOW1_11510</name>
</gene>
<evidence type="ECO:0000256" key="2">
    <source>
        <dbReference type="ARBA" id="ARBA00022679"/>
    </source>
</evidence>
<accession>A0ABV8PZF0</accession>
<name>A0ABV8PZF0_9BACT</name>
<keyword evidence="3" id="KW-0677">Repeat</keyword>
<dbReference type="PANTHER" id="PTHR43300">
    <property type="entry name" value="ACETYLTRANSFERASE"/>
    <property type="match status" value="1"/>
</dbReference>
<dbReference type="Gene3D" id="2.160.10.10">
    <property type="entry name" value="Hexapeptide repeat proteins"/>
    <property type="match status" value="1"/>
</dbReference>
<evidence type="ECO:0000256" key="4">
    <source>
        <dbReference type="ARBA" id="ARBA00023315"/>
    </source>
</evidence>
<dbReference type="EMBL" id="JBHSDC010000022">
    <property type="protein sequence ID" value="MFC4232523.1"/>
    <property type="molecule type" value="Genomic_DNA"/>
</dbReference>
<keyword evidence="4" id="KW-0012">Acyltransferase</keyword>
<dbReference type="PROSITE" id="PS00101">
    <property type="entry name" value="HEXAPEP_TRANSFERASES"/>
    <property type="match status" value="1"/>
</dbReference>
<dbReference type="Proteomes" id="UP001595906">
    <property type="component" value="Unassembled WGS sequence"/>
</dbReference>
<evidence type="ECO:0008006" key="7">
    <source>
        <dbReference type="Google" id="ProtNLM"/>
    </source>
</evidence>
<comment type="similarity">
    <text evidence="1">Belongs to the transferase hexapeptide repeat family.</text>
</comment>
<keyword evidence="2" id="KW-0808">Transferase</keyword>
<dbReference type="Pfam" id="PF00132">
    <property type="entry name" value="Hexapep"/>
    <property type="match status" value="1"/>
</dbReference>
<dbReference type="NCBIfam" id="TIGR03308">
    <property type="entry name" value="phn_thr-fam"/>
    <property type="match status" value="1"/>
</dbReference>
<dbReference type="CDD" id="cd03349">
    <property type="entry name" value="LbH_XAT"/>
    <property type="match status" value="1"/>
</dbReference>
<evidence type="ECO:0000256" key="3">
    <source>
        <dbReference type="ARBA" id="ARBA00022737"/>
    </source>
</evidence>
<protein>
    <recommendedName>
        <fullName evidence="7">Acetyltransferase</fullName>
    </recommendedName>
</protein>
<dbReference type="RefSeq" id="WP_379014412.1">
    <property type="nucleotide sequence ID" value="NZ_JBHSDC010000022.1"/>
</dbReference>
<evidence type="ECO:0000313" key="6">
    <source>
        <dbReference type="Proteomes" id="UP001595906"/>
    </source>
</evidence>
<proteinExistence type="inferred from homology"/>
<dbReference type="InterPro" id="IPR001451">
    <property type="entry name" value="Hexapep"/>
</dbReference>
<organism evidence="5 6">
    <name type="scientific">Parasediminibacterium paludis</name>
    <dbReference type="NCBI Taxonomy" id="908966"/>
    <lineage>
        <taxon>Bacteria</taxon>
        <taxon>Pseudomonadati</taxon>
        <taxon>Bacteroidota</taxon>
        <taxon>Chitinophagia</taxon>
        <taxon>Chitinophagales</taxon>
        <taxon>Chitinophagaceae</taxon>
        <taxon>Parasediminibacterium</taxon>
    </lineage>
</organism>
<dbReference type="PANTHER" id="PTHR43300:SF11">
    <property type="entry name" value="ACETYLTRANSFERASE RV3034C-RELATED"/>
    <property type="match status" value="1"/>
</dbReference>
<evidence type="ECO:0000313" key="5">
    <source>
        <dbReference type="EMBL" id="MFC4232523.1"/>
    </source>
</evidence>